<dbReference type="AlphaFoldDB" id="A0AB34IMC8"/>
<sequence length="154" mass="16016">MPAEGVPKDGTPQSRVGARMKAAGEAVGIAFTGLCDRYPNSLGAHALLQYAAEVAPAKQNELQEVLFRQYFTDGVCPMGASLAAAAAEVGLDGEAARKYAEAEANQRAVATHAREISRSGVTGVPFFYVNGKPAFSGAQSPSAFLQVIEEAARG</sequence>
<dbReference type="Gene3D" id="3.40.30.10">
    <property type="entry name" value="Glutaredoxin"/>
    <property type="match status" value="1"/>
</dbReference>
<keyword evidence="3" id="KW-1185">Reference proteome</keyword>
<name>A0AB34IMC8_PRYPA</name>
<dbReference type="PANTHER" id="PTHR13887:SF41">
    <property type="entry name" value="THIOREDOXIN SUPERFAMILY PROTEIN"/>
    <property type="match status" value="1"/>
</dbReference>
<reference evidence="2 3" key="1">
    <citation type="journal article" date="2024" name="Science">
        <title>Giant polyketide synthase enzymes in the biosynthesis of giant marine polyether toxins.</title>
        <authorList>
            <person name="Fallon T.R."/>
            <person name="Shende V.V."/>
            <person name="Wierzbicki I.H."/>
            <person name="Pendleton A.L."/>
            <person name="Watervoot N.F."/>
            <person name="Auber R.P."/>
            <person name="Gonzalez D.J."/>
            <person name="Wisecaver J.H."/>
            <person name="Moore B.S."/>
        </authorList>
    </citation>
    <scope>NUCLEOTIDE SEQUENCE [LARGE SCALE GENOMIC DNA]</scope>
    <source>
        <strain evidence="2 3">12B1</strain>
    </source>
</reference>
<organism evidence="2 3">
    <name type="scientific">Prymnesium parvum</name>
    <name type="common">Toxic golden alga</name>
    <dbReference type="NCBI Taxonomy" id="97485"/>
    <lineage>
        <taxon>Eukaryota</taxon>
        <taxon>Haptista</taxon>
        <taxon>Haptophyta</taxon>
        <taxon>Prymnesiophyceae</taxon>
        <taxon>Prymnesiales</taxon>
        <taxon>Prymnesiaceae</taxon>
        <taxon>Prymnesium</taxon>
    </lineage>
</organism>
<dbReference type="InterPro" id="IPR001853">
    <property type="entry name" value="DSBA-like_thioredoxin_dom"/>
</dbReference>
<comment type="caution">
    <text evidence="2">The sequence shown here is derived from an EMBL/GenBank/DDBJ whole genome shotgun (WGS) entry which is preliminary data.</text>
</comment>
<dbReference type="InterPro" id="IPR036249">
    <property type="entry name" value="Thioredoxin-like_sf"/>
</dbReference>
<dbReference type="SUPFAM" id="SSF52833">
    <property type="entry name" value="Thioredoxin-like"/>
    <property type="match status" value="1"/>
</dbReference>
<protein>
    <recommendedName>
        <fullName evidence="1">DSBA-like thioredoxin domain-containing protein</fullName>
    </recommendedName>
</protein>
<dbReference type="GO" id="GO:0016491">
    <property type="term" value="F:oxidoreductase activity"/>
    <property type="evidence" value="ECO:0007669"/>
    <property type="project" value="InterPro"/>
</dbReference>
<evidence type="ECO:0000313" key="3">
    <source>
        <dbReference type="Proteomes" id="UP001515480"/>
    </source>
</evidence>
<feature type="domain" description="DSBA-like thioredoxin" evidence="1">
    <location>
        <begin position="17"/>
        <end position="148"/>
    </location>
</feature>
<dbReference type="PANTHER" id="PTHR13887">
    <property type="entry name" value="GLUTATHIONE S-TRANSFERASE KAPPA"/>
    <property type="match status" value="1"/>
</dbReference>
<accession>A0AB34IMC8</accession>
<dbReference type="Pfam" id="PF01323">
    <property type="entry name" value="DSBA"/>
    <property type="match status" value="1"/>
</dbReference>
<dbReference type="Proteomes" id="UP001515480">
    <property type="component" value="Unassembled WGS sequence"/>
</dbReference>
<dbReference type="EMBL" id="JBGBPQ010000023">
    <property type="protein sequence ID" value="KAL1500356.1"/>
    <property type="molecule type" value="Genomic_DNA"/>
</dbReference>
<proteinExistence type="predicted"/>
<evidence type="ECO:0000259" key="1">
    <source>
        <dbReference type="Pfam" id="PF01323"/>
    </source>
</evidence>
<evidence type="ECO:0000313" key="2">
    <source>
        <dbReference type="EMBL" id="KAL1500356.1"/>
    </source>
</evidence>
<gene>
    <name evidence="2" type="ORF">AB1Y20_013019</name>
</gene>